<dbReference type="GO" id="GO:0005634">
    <property type="term" value="C:nucleus"/>
    <property type="evidence" value="ECO:0007669"/>
    <property type="project" value="InterPro"/>
</dbReference>
<dbReference type="InterPro" id="IPR002164">
    <property type="entry name" value="NAP_family"/>
</dbReference>
<dbReference type="Gene3D" id="3.30.1120.90">
    <property type="entry name" value="Nucleosome assembly protein"/>
    <property type="match status" value="1"/>
</dbReference>
<dbReference type="GO" id="GO:0006334">
    <property type="term" value="P:nucleosome assembly"/>
    <property type="evidence" value="ECO:0007669"/>
    <property type="project" value="InterPro"/>
</dbReference>
<dbReference type="Gene3D" id="1.20.5.1500">
    <property type="match status" value="1"/>
</dbReference>
<dbReference type="Proteomes" id="UP001152836">
    <property type="component" value="Unassembled WGS sequence"/>
</dbReference>
<evidence type="ECO:0000256" key="1">
    <source>
        <dbReference type="ARBA" id="ARBA00009947"/>
    </source>
</evidence>
<proteinExistence type="inferred from homology"/>
<keyword evidence="5" id="KW-1185">Reference proteome</keyword>
<accession>A0AAV0AFD9</accession>
<dbReference type="AlphaFoldDB" id="A0AAV0AFD9"/>
<feature type="region of interest" description="Disordered" evidence="3">
    <location>
        <begin position="23"/>
        <end position="53"/>
    </location>
</feature>
<dbReference type="InterPro" id="IPR037231">
    <property type="entry name" value="NAP-like_sf"/>
</dbReference>
<comment type="similarity">
    <text evidence="1 2">Belongs to the nucleosome assembly protein (NAP) family.</text>
</comment>
<evidence type="ECO:0000313" key="5">
    <source>
        <dbReference type="Proteomes" id="UP001152836"/>
    </source>
</evidence>
<name>A0AAV0AFD9_PHORO</name>
<evidence type="ECO:0000256" key="2">
    <source>
        <dbReference type="RuleBase" id="RU003876"/>
    </source>
</evidence>
<comment type="caution">
    <text evidence="4">The sequence shown here is derived from an EMBL/GenBank/DDBJ whole genome shotgun (WGS) entry which is preliminary data.</text>
</comment>
<sequence length="335" mass="38430">MASPKEGSEGVVLQELRDLILMEKNLQGGEAPVQAPEQRPATPSGDNQSVKPLVGGSVETWVPLAESLQHSHTWEESIEPVIEESEGTDLVQVRNESKNENADEYKQKGGPDLGPELGQALEQACHSEDHHGTQRLPQSGRRLARHRSKMEELELLQLELSFVNARYNGAFAKIKAKVAKMHRFYFERRKAIIQAIPGFWPKAMMNHPQMSSIITNQDQDLLRYMLTLEVVESHLGLRMCRMMFFFRDNPYFQNEIVTKDYDFSITGYKESDSSVIEWLGQTEYGYANFKLDTTRLTFFNWLCAHMLPGSSRIAEIIMDDLWPNPLYYYPKEDEP</sequence>
<organism evidence="4 5">
    <name type="scientific">Phodopus roborovskii</name>
    <name type="common">Roborovski's desert hamster</name>
    <name type="synonym">Cricetulus roborovskii</name>
    <dbReference type="NCBI Taxonomy" id="109678"/>
    <lineage>
        <taxon>Eukaryota</taxon>
        <taxon>Metazoa</taxon>
        <taxon>Chordata</taxon>
        <taxon>Craniata</taxon>
        <taxon>Vertebrata</taxon>
        <taxon>Euteleostomi</taxon>
        <taxon>Mammalia</taxon>
        <taxon>Eutheria</taxon>
        <taxon>Euarchontoglires</taxon>
        <taxon>Glires</taxon>
        <taxon>Rodentia</taxon>
        <taxon>Myomorpha</taxon>
        <taxon>Muroidea</taxon>
        <taxon>Cricetidae</taxon>
        <taxon>Cricetinae</taxon>
        <taxon>Phodopus</taxon>
    </lineage>
</organism>
<dbReference type="SUPFAM" id="SSF143113">
    <property type="entry name" value="NAP-like"/>
    <property type="match status" value="1"/>
</dbReference>
<protein>
    <submittedName>
        <fullName evidence="4">Tspy1 protein</fullName>
    </submittedName>
</protein>
<dbReference type="EMBL" id="CALSGD010001941">
    <property type="protein sequence ID" value="CAH7488183.1"/>
    <property type="molecule type" value="Genomic_DNA"/>
</dbReference>
<reference evidence="4" key="1">
    <citation type="submission" date="2022-06" db="EMBL/GenBank/DDBJ databases">
        <authorList>
            <person name="Andreotti S."/>
            <person name="Wyler E."/>
        </authorList>
    </citation>
    <scope>NUCLEOTIDE SEQUENCE</scope>
</reference>
<gene>
    <name evidence="4" type="primary">Tspy1</name>
    <name evidence="4" type="ORF">PHOROB_LOCUS17829</name>
</gene>
<evidence type="ECO:0000256" key="3">
    <source>
        <dbReference type="SAM" id="MobiDB-lite"/>
    </source>
</evidence>
<evidence type="ECO:0000313" key="4">
    <source>
        <dbReference type="EMBL" id="CAH7488183.1"/>
    </source>
</evidence>
<dbReference type="PANTHER" id="PTHR11875">
    <property type="entry name" value="TESTIS-SPECIFIC Y-ENCODED PROTEIN"/>
    <property type="match status" value="1"/>
</dbReference>
<dbReference type="Pfam" id="PF00956">
    <property type="entry name" value="NAP"/>
    <property type="match status" value="1"/>
</dbReference>